<comment type="caution">
    <text evidence="1">The sequence shown here is derived from an EMBL/GenBank/DDBJ whole genome shotgun (WGS) entry which is preliminary data.</text>
</comment>
<gene>
    <name evidence="1" type="ORF">KFK09_007757</name>
</gene>
<dbReference type="Proteomes" id="UP000829196">
    <property type="component" value="Unassembled WGS sequence"/>
</dbReference>
<dbReference type="AlphaFoldDB" id="A0A8T3BSQ9"/>
<dbReference type="EMBL" id="JAGYWB010000006">
    <property type="protein sequence ID" value="KAI0520285.1"/>
    <property type="molecule type" value="Genomic_DNA"/>
</dbReference>
<accession>A0A8T3BSQ9</accession>
<protein>
    <submittedName>
        <fullName evidence="1">Uncharacterized protein</fullName>
    </submittedName>
</protein>
<evidence type="ECO:0000313" key="2">
    <source>
        <dbReference type="Proteomes" id="UP000829196"/>
    </source>
</evidence>
<keyword evidence="2" id="KW-1185">Reference proteome</keyword>
<organism evidence="1 2">
    <name type="scientific">Dendrobium nobile</name>
    <name type="common">Orchid</name>
    <dbReference type="NCBI Taxonomy" id="94219"/>
    <lineage>
        <taxon>Eukaryota</taxon>
        <taxon>Viridiplantae</taxon>
        <taxon>Streptophyta</taxon>
        <taxon>Embryophyta</taxon>
        <taxon>Tracheophyta</taxon>
        <taxon>Spermatophyta</taxon>
        <taxon>Magnoliopsida</taxon>
        <taxon>Liliopsida</taxon>
        <taxon>Asparagales</taxon>
        <taxon>Orchidaceae</taxon>
        <taxon>Epidendroideae</taxon>
        <taxon>Malaxideae</taxon>
        <taxon>Dendrobiinae</taxon>
        <taxon>Dendrobium</taxon>
    </lineage>
</organism>
<reference evidence="1" key="1">
    <citation type="journal article" date="2022" name="Front. Genet.">
        <title>Chromosome-Scale Assembly of the Dendrobium nobile Genome Provides Insights Into the Molecular Mechanism of the Biosynthesis of the Medicinal Active Ingredient of Dendrobium.</title>
        <authorList>
            <person name="Xu Q."/>
            <person name="Niu S.-C."/>
            <person name="Li K.-L."/>
            <person name="Zheng P.-J."/>
            <person name="Zhang X.-J."/>
            <person name="Jia Y."/>
            <person name="Liu Y."/>
            <person name="Niu Y.-X."/>
            <person name="Yu L.-H."/>
            <person name="Chen D.-F."/>
            <person name="Zhang G.-Q."/>
        </authorList>
    </citation>
    <scope>NUCLEOTIDE SEQUENCE</scope>
    <source>
        <tissue evidence="1">Leaf</tissue>
    </source>
</reference>
<evidence type="ECO:0000313" key="1">
    <source>
        <dbReference type="EMBL" id="KAI0520285.1"/>
    </source>
</evidence>
<proteinExistence type="predicted"/>
<name>A0A8T3BSQ9_DENNO</name>
<sequence length="77" mass="8982">MIMMMHSVLLINISTIFLHSRHLKRHHIIENLQCNKLDQGQLSQKTSLLQFDKYSIMLSISSIVEADRKYLNISSKP</sequence>